<protein>
    <submittedName>
        <fullName evidence="2">N-lysine methyltransferase METTL21A-like</fullName>
    </submittedName>
</protein>
<dbReference type="InterPro" id="IPR015410">
    <property type="entry name" value="DUF1985"/>
</dbReference>
<keyword evidence="2" id="KW-0489">Methyltransferase</keyword>
<evidence type="ECO:0000313" key="2">
    <source>
        <dbReference type="EMBL" id="CAA2980428.1"/>
    </source>
</evidence>
<dbReference type="Proteomes" id="UP000594638">
    <property type="component" value="Unassembled WGS sequence"/>
</dbReference>
<reference evidence="2 3" key="1">
    <citation type="submission" date="2019-12" db="EMBL/GenBank/DDBJ databases">
        <authorList>
            <person name="Alioto T."/>
            <person name="Alioto T."/>
            <person name="Gomez Garrido J."/>
        </authorList>
    </citation>
    <scope>NUCLEOTIDE SEQUENCE [LARGE SCALE GENOMIC DNA]</scope>
</reference>
<sequence>MGIREFDIAGNRLVIHELEDVCHPVTGRALTGSWIWDSALVLSHWLSNQSQTKFDFTGKTVVELGAGAGLPGLTAARLGASRVILTDIEPLVPGLKTNVEANGLGDRVSVSQHVWGSDDFCSLLDELGEVDLVLISDVFFDAAEMEALAKTLKRLCGKGATVWAASELRSMTSDCLIELASEGFEIVELATQLGEDFSDNSTRVNSETWISSLLFQRMHACGATYRREAICDLQFSAQLIQQLVFCCIQTKKRHELWFNLQGHLTRFGIQEYALVTGLRYGLLPDDNVMDRVLEKRRLKDKYFKHVDKISCA</sequence>
<dbReference type="InterPro" id="IPR029063">
    <property type="entry name" value="SAM-dependent_MTases_sf"/>
</dbReference>
<accession>A0A8S0RKR8</accession>
<evidence type="ECO:0000259" key="1">
    <source>
        <dbReference type="Pfam" id="PF09331"/>
    </source>
</evidence>
<dbReference type="Gramene" id="OE9A119893T1">
    <property type="protein sequence ID" value="OE9A119893C1"/>
    <property type="gene ID" value="OE9A119893"/>
</dbReference>
<keyword evidence="2" id="KW-0808">Transferase</keyword>
<dbReference type="AlphaFoldDB" id="A0A8S0RKR8"/>
<dbReference type="EMBL" id="CACTIH010003646">
    <property type="protein sequence ID" value="CAA2980428.1"/>
    <property type="molecule type" value="Genomic_DNA"/>
</dbReference>
<organism evidence="2 3">
    <name type="scientific">Olea europaea subsp. europaea</name>
    <dbReference type="NCBI Taxonomy" id="158383"/>
    <lineage>
        <taxon>Eukaryota</taxon>
        <taxon>Viridiplantae</taxon>
        <taxon>Streptophyta</taxon>
        <taxon>Embryophyta</taxon>
        <taxon>Tracheophyta</taxon>
        <taxon>Spermatophyta</taxon>
        <taxon>Magnoliopsida</taxon>
        <taxon>eudicotyledons</taxon>
        <taxon>Gunneridae</taxon>
        <taxon>Pentapetalae</taxon>
        <taxon>asterids</taxon>
        <taxon>lamiids</taxon>
        <taxon>Lamiales</taxon>
        <taxon>Oleaceae</taxon>
        <taxon>Oleeae</taxon>
        <taxon>Olea</taxon>
    </lineage>
</organism>
<dbReference type="PANTHER" id="PTHR14614:SF123">
    <property type="entry name" value="OS04G0645500 PROTEIN"/>
    <property type="match status" value="1"/>
</dbReference>
<feature type="domain" description="DUF1985" evidence="1">
    <location>
        <begin position="248"/>
        <end position="307"/>
    </location>
</feature>
<keyword evidence="3" id="KW-1185">Reference proteome</keyword>
<name>A0A8S0RKR8_OLEEU</name>
<dbReference type="SUPFAM" id="SSF53335">
    <property type="entry name" value="S-adenosyl-L-methionine-dependent methyltransferases"/>
    <property type="match status" value="1"/>
</dbReference>
<comment type="caution">
    <text evidence="2">The sequence shown here is derived from an EMBL/GenBank/DDBJ whole genome shotgun (WGS) entry which is preliminary data.</text>
</comment>
<dbReference type="CDD" id="cd02440">
    <property type="entry name" value="AdoMet_MTases"/>
    <property type="match status" value="1"/>
</dbReference>
<evidence type="ECO:0000313" key="3">
    <source>
        <dbReference type="Proteomes" id="UP000594638"/>
    </source>
</evidence>
<dbReference type="Gene3D" id="3.40.50.150">
    <property type="entry name" value="Vaccinia Virus protein VP39"/>
    <property type="match status" value="1"/>
</dbReference>
<proteinExistence type="predicted"/>
<dbReference type="Pfam" id="PF09331">
    <property type="entry name" value="DUF1985"/>
    <property type="match status" value="1"/>
</dbReference>
<dbReference type="GO" id="GO:0032259">
    <property type="term" value="P:methylation"/>
    <property type="evidence" value="ECO:0007669"/>
    <property type="project" value="UniProtKB-KW"/>
</dbReference>
<dbReference type="PANTHER" id="PTHR14614">
    <property type="entry name" value="HEPATOCELLULAR CARCINOMA-ASSOCIATED ANTIGEN"/>
    <property type="match status" value="1"/>
</dbReference>
<gene>
    <name evidence="2" type="ORF">OLEA9_A119893</name>
</gene>
<dbReference type="GO" id="GO:0008168">
    <property type="term" value="F:methyltransferase activity"/>
    <property type="evidence" value="ECO:0007669"/>
    <property type="project" value="UniProtKB-KW"/>
</dbReference>
<dbReference type="InterPro" id="IPR019410">
    <property type="entry name" value="Methyltransf_16"/>
</dbReference>
<dbReference type="OrthoDB" id="413520at2759"/>
<dbReference type="Pfam" id="PF10294">
    <property type="entry name" value="Methyltransf_16"/>
    <property type="match status" value="1"/>
</dbReference>